<dbReference type="InterPro" id="IPR010581">
    <property type="entry name" value="DUF1152"/>
</dbReference>
<dbReference type="AlphaFoldDB" id="A0A365HCK3"/>
<accession>A0A365HCK3</accession>
<keyword evidence="2" id="KW-1185">Reference proteome</keyword>
<dbReference type="OrthoDB" id="3767110at2"/>
<dbReference type="Proteomes" id="UP000251891">
    <property type="component" value="Unassembled WGS sequence"/>
</dbReference>
<sequence>MPPATLLAIGYAPGPRVQPVTRLYVAAGGGGDSLAAAIIHTATSTEPAHIATLAWDRLLIDPLPGPRSPSDFTGLRRLGEHVTTITSDTRPIPPAGSTLPRLAAEIDATLVLLDPTGGATGLRTQLRELASSLAAPRAEIIDVGGDALAHGDEPGLRSPLADALALSACQDIGIPVDVLIAGPGLDGEIPEDQVLARAGDRIATRLHRADAERHAHVFDWHPSEATALLAAAARGARGTAEIRDGGLPVALTEHSSDVHRLALTRALAINTPAQALRHTTSLHQAEETMRTLCGFSEIDYERAKATRTPPAGPTAITKDIDDEARAYERDAAARGIDFLTFRRLAEVLNLSATMTGHLRAHLIATRPAHHLPPIWATRPIR</sequence>
<evidence type="ECO:0000313" key="2">
    <source>
        <dbReference type="Proteomes" id="UP000251891"/>
    </source>
</evidence>
<comment type="caution">
    <text evidence="1">The sequence shown here is derived from an EMBL/GenBank/DDBJ whole genome shotgun (WGS) entry which is preliminary data.</text>
</comment>
<name>A0A365HCK3_9ACTN</name>
<evidence type="ECO:0008006" key="3">
    <source>
        <dbReference type="Google" id="ProtNLM"/>
    </source>
</evidence>
<proteinExistence type="predicted"/>
<dbReference type="Pfam" id="PF06626">
    <property type="entry name" value="DUF1152"/>
    <property type="match status" value="1"/>
</dbReference>
<evidence type="ECO:0000313" key="1">
    <source>
        <dbReference type="EMBL" id="RAY16817.1"/>
    </source>
</evidence>
<protein>
    <recommendedName>
        <fullName evidence="3">DUF1152 domain-containing protein</fullName>
    </recommendedName>
</protein>
<gene>
    <name evidence="1" type="ORF">DPM19_01225</name>
</gene>
<reference evidence="1 2" key="1">
    <citation type="submission" date="2018-06" db="EMBL/GenBank/DDBJ databases">
        <title>Actinomadura craniellae sp. nov. isolated from marine sponge Craniella sp.</title>
        <authorList>
            <person name="Li L."/>
            <person name="Xu Q.H."/>
            <person name="Lin H.W."/>
            <person name="Lu Y.H."/>
        </authorList>
    </citation>
    <scope>NUCLEOTIDE SEQUENCE [LARGE SCALE GENOMIC DNA]</scope>
    <source>
        <strain evidence="1 2">LHW63021</strain>
    </source>
</reference>
<organism evidence="1 2">
    <name type="scientific">Actinomadura craniellae</name>
    <dbReference type="NCBI Taxonomy" id="2231787"/>
    <lineage>
        <taxon>Bacteria</taxon>
        <taxon>Bacillati</taxon>
        <taxon>Actinomycetota</taxon>
        <taxon>Actinomycetes</taxon>
        <taxon>Streptosporangiales</taxon>
        <taxon>Thermomonosporaceae</taxon>
        <taxon>Actinomadura</taxon>
    </lineage>
</organism>
<dbReference type="EMBL" id="QLYX01000001">
    <property type="protein sequence ID" value="RAY16817.1"/>
    <property type="molecule type" value="Genomic_DNA"/>
</dbReference>